<gene>
    <name evidence="2" type="ORF">A2937_01015</name>
</gene>
<dbReference type="Proteomes" id="UP000177987">
    <property type="component" value="Unassembled WGS sequence"/>
</dbReference>
<evidence type="ECO:0000313" key="3">
    <source>
        <dbReference type="Proteomes" id="UP000177987"/>
    </source>
</evidence>
<keyword evidence="1" id="KW-0488">Methylation</keyword>
<dbReference type="GO" id="GO:0015628">
    <property type="term" value="P:protein secretion by the type II secretion system"/>
    <property type="evidence" value="ECO:0007669"/>
    <property type="project" value="InterPro"/>
</dbReference>
<dbReference type="STRING" id="1802727.A2937_01015"/>
<dbReference type="AlphaFoldDB" id="A0A1G2SE92"/>
<evidence type="ECO:0000256" key="1">
    <source>
        <dbReference type="ARBA" id="ARBA00022481"/>
    </source>
</evidence>
<organism evidence="2 3">
    <name type="scientific">Candidatus Yonathbacteria bacterium RIFCSPLOWO2_01_FULL_47_33b</name>
    <dbReference type="NCBI Taxonomy" id="1802727"/>
    <lineage>
        <taxon>Bacteria</taxon>
        <taxon>Candidatus Yonathiibacteriota</taxon>
    </lineage>
</organism>
<protein>
    <recommendedName>
        <fullName evidence="4">Type II secretion system protein GspG C-terminal domain-containing protein</fullName>
    </recommendedName>
</protein>
<proteinExistence type="predicted"/>
<dbReference type="EMBL" id="MHUW01000020">
    <property type="protein sequence ID" value="OHA83128.1"/>
    <property type="molecule type" value="Genomic_DNA"/>
</dbReference>
<dbReference type="Pfam" id="PF07963">
    <property type="entry name" value="N_methyl"/>
    <property type="match status" value="1"/>
</dbReference>
<dbReference type="PANTHER" id="PTHR30093">
    <property type="entry name" value="GENERAL SECRETION PATHWAY PROTEIN G"/>
    <property type="match status" value="1"/>
</dbReference>
<evidence type="ECO:0008006" key="4">
    <source>
        <dbReference type="Google" id="ProtNLM"/>
    </source>
</evidence>
<name>A0A1G2SE92_9BACT</name>
<dbReference type="InterPro" id="IPR012902">
    <property type="entry name" value="N_methyl_site"/>
</dbReference>
<dbReference type="InterPro" id="IPR000983">
    <property type="entry name" value="Bac_GSPG_pilin"/>
</dbReference>
<dbReference type="SUPFAM" id="SSF54523">
    <property type="entry name" value="Pili subunits"/>
    <property type="match status" value="1"/>
</dbReference>
<sequence length="188" mass="20554">MVATRKKGFTLIELLVVISIMGLLSSVVLGAVNDARAKARDMQRVQALEEIRKALTLYYHDYGYYPPVASNAWSATGNAGWGNLTSALVPTYIGVLPKDPANATTGNYLGIYSGTSYFYGYRPYLGAGITNKSQDYDLITLFETTNHPLSCGNKQWITHGGNNLGNFKSTVWCDPTQINGSVNLYADH</sequence>
<comment type="caution">
    <text evidence="2">The sequence shown here is derived from an EMBL/GenBank/DDBJ whole genome shotgun (WGS) entry which is preliminary data.</text>
</comment>
<dbReference type="GO" id="GO:0015627">
    <property type="term" value="C:type II protein secretion system complex"/>
    <property type="evidence" value="ECO:0007669"/>
    <property type="project" value="InterPro"/>
</dbReference>
<reference evidence="2 3" key="1">
    <citation type="journal article" date="2016" name="Nat. Commun.">
        <title>Thousands of microbial genomes shed light on interconnected biogeochemical processes in an aquifer system.</title>
        <authorList>
            <person name="Anantharaman K."/>
            <person name="Brown C.T."/>
            <person name="Hug L.A."/>
            <person name="Sharon I."/>
            <person name="Castelle C.J."/>
            <person name="Probst A.J."/>
            <person name="Thomas B.C."/>
            <person name="Singh A."/>
            <person name="Wilkins M.J."/>
            <person name="Karaoz U."/>
            <person name="Brodie E.L."/>
            <person name="Williams K.H."/>
            <person name="Hubbard S.S."/>
            <person name="Banfield J.F."/>
        </authorList>
    </citation>
    <scope>NUCLEOTIDE SEQUENCE [LARGE SCALE GENOMIC DNA]</scope>
</reference>
<accession>A0A1G2SE92</accession>
<dbReference type="InterPro" id="IPR045584">
    <property type="entry name" value="Pilin-like"/>
</dbReference>
<dbReference type="PRINTS" id="PR00813">
    <property type="entry name" value="BCTERIALGSPG"/>
</dbReference>
<dbReference type="PROSITE" id="PS00409">
    <property type="entry name" value="PROKAR_NTER_METHYL"/>
    <property type="match status" value="1"/>
</dbReference>
<dbReference type="Gene3D" id="3.30.700.10">
    <property type="entry name" value="Glycoprotein, Type 4 Pilin"/>
    <property type="match status" value="1"/>
</dbReference>
<evidence type="ECO:0000313" key="2">
    <source>
        <dbReference type="EMBL" id="OHA83128.1"/>
    </source>
</evidence>
<dbReference type="NCBIfam" id="TIGR02532">
    <property type="entry name" value="IV_pilin_GFxxxE"/>
    <property type="match status" value="1"/>
</dbReference>